<dbReference type="EMBL" id="JBFOLK010000002">
    <property type="protein sequence ID" value="KAL2531288.1"/>
    <property type="molecule type" value="Genomic_DNA"/>
</dbReference>
<sequence>MDITPLFGISLTTLSIPFSVLIYWRIPLVESYKVNTNGCVKDGFASEWEIIRNLSDLWIESNSTLAIHCITRGGGPWSIQATLRHIRNLIAFDRDTISHIILEGNQVTDLLASENWNSRCYF</sequence>
<keyword evidence="1" id="KW-0472">Membrane</keyword>
<reference evidence="3" key="1">
    <citation type="submission" date="2024-07" db="EMBL/GenBank/DDBJ databases">
        <title>Two chromosome-level genome assemblies of Korean endemic species Abeliophyllum distichum and Forsythia ovata (Oleaceae).</title>
        <authorList>
            <person name="Jang H."/>
        </authorList>
    </citation>
    <scope>NUCLEOTIDE SEQUENCE [LARGE SCALE GENOMIC DNA]</scope>
</reference>
<keyword evidence="1" id="KW-0812">Transmembrane</keyword>
<comment type="caution">
    <text evidence="2">The sequence shown here is derived from an EMBL/GenBank/DDBJ whole genome shotgun (WGS) entry which is preliminary data.</text>
</comment>
<evidence type="ECO:0000313" key="2">
    <source>
        <dbReference type="EMBL" id="KAL2531288.1"/>
    </source>
</evidence>
<keyword evidence="3" id="KW-1185">Reference proteome</keyword>
<dbReference type="Proteomes" id="UP001604336">
    <property type="component" value="Unassembled WGS sequence"/>
</dbReference>
<accession>A0ABD1V3W0</accession>
<keyword evidence="1" id="KW-1133">Transmembrane helix</keyword>
<dbReference type="AlphaFoldDB" id="A0ABD1V3W0"/>
<evidence type="ECO:0000256" key="1">
    <source>
        <dbReference type="SAM" id="Phobius"/>
    </source>
</evidence>
<proteinExistence type="predicted"/>
<name>A0ABD1V3W0_9LAMI</name>
<feature type="transmembrane region" description="Helical" evidence="1">
    <location>
        <begin position="6"/>
        <end position="24"/>
    </location>
</feature>
<protein>
    <submittedName>
        <fullName evidence="2">Uncharacterized protein</fullName>
    </submittedName>
</protein>
<evidence type="ECO:0000313" key="3">
    <source>
        <dbReference type="Proteomes" id="UP001604336"/>
    </source>
</evidence>
<gene>
    <name evidence="2" type="ORF">Adt_04639</name>
</gene>
<organism evidence="2 3">
    <name type="scientific">Abeliophyllum distichum</name>
    <dbReference type="NCBI Taxonomy" id="126358"/>
    <lineage>
        <taxon>Eukaryota</taxon>
        <taxon>Viridiplantae</taxon>
        <taxon>Streptophyta</taxon>
        <taxon>Embryophyta</taxon>
        <taxon>Tracheophyta</taxon>
        <taxon>Spermatophyta</taxon>
        <taxon>Magnoliopsida</taxon>
        <taxon>eudicotyledons</taxon>
        <taxon>Gunneridae</taxon>
        <taxon>Pentapetalae</taxon>
        <taxon>asterids</taxon>
        <taxon>lamiids</taxon>
        <taxon>Lamiales</taxon>
        <taxon>Oleaceae</taxon>
        <taxon>Forsythieae</taxon>
        <taxon>Abeliophyllum</taxon>
    </lineage>
</organism>